<dbReference type="GO" id="GO:0030272">
    <property type="term" value="F:5-formyltetrahydrofolate cyclo-ligase activity"/>
    <property type="evidence" value="ECO:0007669"/>
    <property type="project" value="UniProtKB-EC"/>
</dbReference>
<sequence length="189" mass="20871">MRSVKNKLHLIEALAEEHGISALCLTETWITSTKIDLLSIEGYNTASLFCRSSYEGGGVTILLKEGIEYIECEDINAISVEYLIEICAIDIINLNTILIVKMGPIKPNPAKTLLRNEIANRIAALTAEEKQTQSKVVFNKVINHPWYKNAKRISLYMSTEDEINTAPIIAHLQARGAAAFVPQYAGGVP</sequence>
<protein>
    <recommendedName>
        <fullName evidence="5">5-formyltetrahydrofolate cyclo-ligase</fullName>
        <ecNumber evidence="5">6.3.3.2</ecNumber>
    </recommendedName>
</protein>
<dbReference type="Proteomes" id="UP000037510">
    <property type="component" value="Unassembled WGS sequence"/>
</dbReference>
<evidence type="ECO:0000256" key="1">
    <source>
        <dbReference type="ARBA" id="ARBA00010638"/>
    </source>
</evidence>
<dbReference type="InterPro" id="IPR002698">
    <property type="entry name" value="FTHF_cligase"/>
</dbReference>
<organism evidence="6 7">
    <name type="scientific">Operophtera brumata</name>
    <name type="common">Winter moth</name>
    <name type="synonym">Phalaena brumata</name>
    <dbReference type="NCBI Taxonomy" id="104452"/>
    <lineage>
        <taxon>Eukaryota</taxon>
        <taxon>Metazoa</taxon>
        <taxon>Ecdysozoa</taxon>
        <taxon>Arthropoda</taxon>
        <taxon>Hexapoda</taxon>
        <taxon>Insecta</taxon>
        <taxon>Pterygota</taxon>
        <taxon>Neoptera</taxon>
        <taxon>Endopterygota</taxon>
        <taxon>Lepidoptera</taxon>
        <taxon>Glossata</taxon>
        <taxon>Ditrysia</taxon>
        <taxon>Geometroidea</taxon>
        <taxon>Geometridae</taxon>
        <taxon>Larentiinae</taxon>
        <taxon>Operophtera</taxon>
    </lineage>
</organism>
<dbReference type="InterPro" id="IPR024185">
    <property type="entry name" value="FTHF_cligase-like_sf"/>
</dbReference>
<dbReference type="Gene3D" id="3.60.10.10">
    <property type="entry name" value="Endonuclease/exonuclease/phosphatase"/>
    <property type="match status" value="1"/>
</dbReference>
<dbReference type="STRING" id="104452.A0A0L7KNR2"/>
<dbReference type="InterPro" id="IPR036691">
    <property type="entry name" value="Endo/exonu/phosph_ase_sf"/>
</dbReference>
<dbReference type="EC" id="6.3.3.2" evidence="5"/>
<keyword evidence="6" id="KW-0436">Ligase</keyword>
<keyword evidence="2" id="KW-0547">Nucleotide-binding</keyword>
<evidence type="ECO:0000256" key="5">
    <source>
        <dbReference type="ARBA" id="ARBA00038966"/>
    </source>
</evidence>
<evidence type="ECO:0000256" key="2">
    <source>
        <dbReference type="ARBA" id="ARBA00022741"/>
    </source>
</evidence>
<accession>A0A0L7KNR2</accession>
<dbReference type="InterPro" id="IPR037171">
    <property type="entry name" value="NagB/RpiA_transferase-like"/>
</dbReference>
<evidence type="ECO:0000313" key="6">
    <source>
        <dbReference type="EMBL" id="KOB64609.1"/>
    </source>
</evidence>
<dbReference type="GO" id="GO:0035999">
    <property type="term" value="P:tetrahydrofolate interconversion"/>
    <property type="evidence" value="ECO:0007669"/>
    <property type="project" value="TreeGrafter"/>
</dbReference>
<keyword evidence="3" id="KW-0067">ATP-binding</keyword>
<dbReference type="GO" id="GO:0005739">
    <property type="term" value="C:mitochondrion"/>
    <property type="evidence" value="ECO:0007669"/>
    <property type="project" value="TreeGrafter"/>
</dbReference>
<gene>
    <name evidence="6" type="ORF">OBRU01_20469</name>
</gene>
<comment type="similarity">
    <text evidence="1">Belongs to the 5-formyltetrahydrofolate cyclo-ligase family.</text>
</comment>
<comment type="caution">
    <text evidence="6">The sequence shown here is derived from an EMBL/GenBank/DDBJ whole genome shotgun (WGS) entry which is preliminary data.</text>
</comment>
<evidence type="ECO:0000256" key="4">
    <source>
        <dbReference type="ARBA" id="ARBA00036539"/>
    </source>
</evidence>
<dbReference type="GO" id="GO:0005524">
    <property type="term" value="F:ATP binding"/>
    <property type="evidence" value="ECO:0007669"/>
    <property type="project" value="UniProtKB-KW"/>
</dbReference>
<proteinExistence type="inferred from homology"/>
<dbReference type="EMBL" id="JTDY01008350">
    <property type="protein sequence ID" value="KOB64609.1"/>
    <property type="molecule type" value="Genomic_DNA"/>
</dbReference>
<dbReference type="AlphaFoldDB" id="A0A0L7KNR2"/>
<reference evidence="6 7" key="1">
    <citation type="journal article" date="2015" name="Genome Biol. Evol.">
        <title>The genome of winter moth (Operophtera brumata) provides a genomic perspective on sexual dimorphism and phenology.</title>
        <authorList>
            <person name="Derks M.F."/>
            <person name="Smit S."/>
            <person name="Salis L."/>
            <person name="Schijlen E."/>
            <person name="Bossers A."/>
            <person name="Mateman C."/>
            <person name="Pijl A.S."/>
            <person name="de Ridder D."/>
            <person name="Groenen M.A."/>
            <person name="Visser M.E."/>
            <person name="Megens H.J."/>
        </authorList>
    </citation>
    <scope>NUCLEOTIDE SEQUENCE [LARGE SCALE GENOMIC DNA]</scope>
    <source>
        <strain evidence="6">WM2013NL</strain>
        <tissue evidence="6">Head and thorax</tissue>
    </source>
</reference>
<dbReference type="Gene3D" id="3.40.50.10420">
    <property type="entry name" value="NagB/RpiA/CoA transferase-like"/>
    <property type="match status" value="1"/>
</dbReference>
<dbReference type="Pfam" id="PF01812">
    <property type="entry name" value="5-FTHF_cyc-lig"/>
    <property type="match status" value="1"/>
</dbReference>
<evidence type="ECO:0000313" key="7">
    <source>
        <dbReference type="Proteomes" id="UP000037510"/>
    </source>
</evidence>
<dbReference type="PANTHER" id="PTHR23407:SF1">
    <property type="entry name" value="5-FORMYLTETRAHYDROFOLATE CYCLO-LIGASE"/>
    <property type="match status" value="1"/>
</dbReference>
<evidence type="ECO:0000256" key="3">
    <source>
        <dbReference type="ARBA" id="ARBA00022840"/>
    </source>
</evidence>
<name>A0A0L7KNR2_OPEBR</name>
<comment type="catalytic activity">
    <reaction evidence="4">
        <text>(6S)-5-formyl-5,6,7,8-tetrahydrofolate + ATP = (6R)-5,10-methenyltetrahydrofolate + ADP + phosphate</text>
        <dbReference type="Rhea" id="RHEA:10488"/>
        <dbReference type="ChEBI" id="CHEBI:30616"/>
        <dbReference type="ChEBI" id="CHEBI:43474"/>
        <dbReference type="ChEBI" id="CHEBI:57455"/>
        <dbReference type="ChEBI" id="CHEBI:57457"/>
        <dbReference type="ChEBI" id="CHEBI:456216"/>
        <dbReference type="EC" id="6.3.3.2"/>
    </reaction>
</comment>
<dbReference type="SUPFAM" id="SSF100950">
    <property type="entry name" value="NagB/RpiA/CoA transferase-like"/>
    <property type="match status" value="1"/>
</dbReference>
<dbReference type="GO" id="GO:0009396">
    <property type="term" value="P:folic acid-containing compound biosynthetic process"/>
    <property type="evidence" value="ECO:0007669"/>
    <property type="project" value="TreeGrafter"/>
</dbReference>
<keyword evidence="7" id="KW-1185">Reference proteome</keyword>
<dbReference type="PANTHER" id="PTHR23407">
    <property type="entry name" value="ATPASE INHIBITOR/5-FORMYLTETRAHYDROFOLATE CYCLO-LIGASE"/>
    <property type="match status" value="1"/>
</dbReference>